<feature type="compositionally biased region" description="Pro residues" evidence="1">
    <location>
        <begin position="126"/>
        <end position="143"/>
    </location>
</feature>
<reference evidence="2" key="1">
    <citation type="journal article" date="2021" name="Nat. Commun.">
        <title>Genetic determinants of endophytism in the Arabidopsis root mycobiome.</title>
        <authorList>
            <person name="Mesny F."/>
            <person name="Miyauchi S."/>
            <person name="Thiergart T."/>
            <person name="Pickel B."/>
            <person name="Atanasova L."/>
            <person name="Karlsson M."/>
            <person name="Huettel B."/>
            <person name="Barry K.W."/>
            <person name="Haridas S."/>
            <person name="Chen C."/>
            <person name="Bauer D."/>
            <person name="Andreopoulos W."/>
            <person name="Pangilinan J."/>
            <person name="LaButti K."/>
            <person name="Riley R."/>
            <person name="Lipzen A."/>
            <person name="Clum A."/>
            <person name="Drula E."/>
            <person name="Henrissat B."/>
            <person name="Kohler A."/>
            <person name="Grigoriev I.V."/>
            <person name="Martin F.M."/>
            <person name="Hacquard S."/>
        </authorList>
    </citation>
    <scope>NUCLEOTIDE SEQUENCE</scope>
    <source>
        <strain evidence="2">MPI-SDFR-AT-0117</strain>
    </source>
</reference>
<dbReference type="PANTHER" id="PTHR38696:SF1">
    <property type="entry name" value="MEDIATOR OF RNA POLYMERASE II TRANSCRIPTION SUBUNIT 13"/>
    <property type="match status" value="1"/>
</dbReference>
<protein>
    <submittedName>
        <fullName evidence="2">Uncharacterized protein</fullName>
    </submittedName>
</protein>
<accession>A0A9P9AGM9</accession>
<sequence>MAEYAPGCPSTMDWCHPSYASLSFHKDDLIRFLNFPSPLTRAAEPVIASAWGPGIQKESPAPSSHTFKLRGKPWGSTADASAVASRRLVRDILAHLHAHGWVVVTSLGHSIRVGSKDSLIFRHAPTSPPSPPTTPSSPLPPSPVPITTTNWLALSIVKSDRLRVDCANPRLQTRAVTALRNVTERTGFFLSGDWTCDAYEFRLRDKPWNSHGDTGWARPRMLLLGILEALDAEGWRSYISVAQSTVNDEAKKPDSWYFVMDREPPGETPPAPEAVPVIETPIALVRTESRPWGSRNPYAQASFGT</sequence>
<dbReference type="OrthoDB" id="58379at2759"/>
<dbReference type="AlphaFoldDB" id="A0A9P9AGM9"/>
<gene>
    <name evidence="2" type="ORF">F5X68DRAFT_258666</name>
</gene>
<evidence type="ECO:0000313" key="2">
    <source>
        <dbReference type="EMBL" id="KAH6693834.1"/>
    </source>
</evidence>
<organism evidence="2 3">
    <name type="scientific">Plectosphaerella plurivora</name>
    <dbReference type="NCBI Taxonomy" id="936078"/>
    <lineage>
        <taxon>Eukaryota</taxon>
        <taxon>Fungi</taxon>
        <taxon>Dikarya</taxon>
        <taxon>Ascomycota</taxon>
        <taxon>Pezizomycotina</taxon>
        <taxon>Sordariomycetes</taxon>
        <taxon>Hypocreomycetidae</taxon>
        <taxon>Glomerellales</taxon>
        <taxon>Plectosphaerellaceae</taxon>
        <taxon>Plectosphaerella</taxon>
    </lineage>
</organism>
<evidence type="ECO:0000313" key="3">
    <source>
        <dbReference type="Proteomes" id="UP000770015"/>
    </source>
</evidence>
<name>A0A9P9AGM9_9PEZI</name>
<feature type="region of interest" description="Disordered" evidence="1">
    <location>
        <begin position="122"/>
        <end position="143"/>
    </location>
</feature>
<dbReference type="Proteomes" id="UP000770015">
    <property type="component" value="Unassembled WGS sequence"/>
</dbReference>
<proteinExistence type="predicted"/>
<evidence type="ECO:0000256" key="1">
    <source>
        <dbReference type="SAM" id="MobiDB-lite"/>
    </source>
</evidence>
<dbReference type="EMBL" id="JAGSXJ010000003">
    <property type="protein sequence ID" value="KAH6693834.1"/>
    <property type="molecule type" value="Genomic_DNA"/>
</dbReference>
<comment type="caution">
    <text evidence="2">The sequence shown here is derived from an EMBL/GenBank/DDBJ whole genome shotgun (WGS) entry which is preliminary data.</text>
</comment>
<dbReference type="PANTHER" id="PTHR38696">
    <property type="entry name" value="MEDIATOR OF RNA POLYMERASE II TRANSCRIPTION SUBUNIT 13"/>
    <property type="match status" value="1"/>
</dbReference>
<keyword evidence="3" id="KW-1185">Reference proteome</keyword>